<dbReference type="InterPro" id="IPR042235">
    <property type="entry name" value="ZP-C_dom"/>
</dbReference>
<keyword evidence="7" id="KW-1185">Reference proteome</keyword>
<sequence length="926" mass="105317">WRDLRTNFYQSYYNDDRFVEWNGWYRLYLNGESAQLSEWCASFTGCGGEVGLYLNGSHPKPEDGVVTREVLGSSSWAWWWWWWNAHHCGYYKSTSIEIKACPGDYYVYKLVKPDMSIPTPTYCAVAFNNISNDPCYNYENLDRPWRATNETGLYICDENFSWNGWYRLFYNGMDIRMQESCVADGSCNTYSSLWLNGPHPQIEDGVVTMEVCGGRYYSCCDFKSTPIRVKACPGNYYVYELVKPHSFYCSGYCTDASTISTTFSSTSPATFMGSSMNFDPCYDNNILDNSWRSTLNLWYQYAHDDTLVEWHGWYRLFIDGSSAQMPEWCFSYMLCGGYSSLWLGGPHPEIEDGVVTREVYGSVNDQCSYYRSDPIQVKACPGSYYVYKIKRPKVLIPAPTYCAGTVILLHLLHDLFAFTTPSADPCYNYNSLDEPQRATISPHYDKYYYYGICDYNVNWNGWYRLFYYGQSVQMPDSCVGYGMCGTPSPLWLNSPHPQLEDGVVTRQVCVSTWNDCCGHKSHPIRVKACPGNYYVYEFVRPPFCSAYCADVCFIYASTFVINPVVLLLGEGDPCLELSCTENEQCEEKHGVYGCSCKENHHRSQHDSFDFIETCESSSGSMSLSRCQLFEAGFPSDILHLNDPNCRGTVRNGRVEFYFDNNDHICGTNLVANGTHFIYKNFIVGEPKLVGHLISRKRILKLPFSCVYSQTQILSMDINPLESTVHMNLPAGQGTYQVRMIPYQDAEFSHPFAGSVNAELSKRIFVDVGVDGVDSRQFASVIDTCWATPVNDPHYPLRWDLIVDGCPNPNDDTVELLQNGVSTSSRFSFEMFIFTADSTKVYLHCAVHLCLLTDNHCSVHCDSEHHHRAGRSVDFHDSTSISLGPLMWSDGNKDTPMPRQVLVSRAPCLLGSLTISLISLMSLLIFC</sequence>
<accession>A0A673MM39</accession>
<dbReference type="PANTHER" id="PTHR14002">
    <property type="entry name" value="ENDOGLIN/TGF-BETA RECEPTOR TYPE III"/>
    <property type="match status" value="1"/>
</dbReference>
<dbReference type="PANTHER" id="PTHR14002:SF50">
    <property type="entry name" value="ALPHA-TECTORIN-LIKE-RELATED"/>
    <property type="match status" value="1"/>
</dbReference>
<dbReference type="Proteomes" id="UP000472270">
    <property type="component" value="Unassembled WGS sequence"/>
</dbReference>
<evidence type="ECO:0000313" key="7">
    <source>
        <dbReference type="Proteomes" id="UP000472270"/>
    </source>
</evidence>
<reference evidence="6" key="2">
    <citation type="submission" date="2025-09" db="UniProtKB">
        <authorList>
            <consortium name="Ensembl"/>
        </authorList>
    </citation>
    <scope>IDENTIFICATION</scope>
</reference>
<evidence type="ECO:0000256" key="1">
    <source>
        <dbReference type="ARBA" id="ARBA00022536"/>
    </source>
</evidence>
<evidence type="ECO:0000259" key="5">
    <source>
        <dbReference type="PROSITE" id="PS51034"/>
    </source>
</evidence>
<reference evidence="6" key="1">
    <citation type="submission" date="2025-08" db="UniProtKB">
        <authorList>
            <consortium name="Ensembl"/>
        </authorList>
    </citation>
    <scope>IDENTIFICATION</scope>
</reference>
<dbReference type="InterPro" id="IPR055355">
    <property type="entry name" value="ZP-C"/>
</dbReference>
<dbReference type="PROSITE" id="PS51034">
    <property type="entry name" value="ZP_2"/>
    <property type="match status" value="1"/>
</dbReference>
<dbReference type="Gene3D" id="2.60.40.4100">
    <property type="entry name" value="Zona pellucida, ZP-C domain"/>
    <property type="match status" value="1"/>
</dbReference>
<dbReference type="InterPro" id="IPR048290">
    <property type="entry name" value="ZP_chr"/>
</dbReference>
<evidence type="ECO:0000313" key="6">
    <source>
        <dbReference type="Ensembl" id="ENSSRHP00000093647.1"/>
    </source>
</evidence>
<dbReference type="Pfam" id="PF00100">
    <property type="entry name" value="Zona_pellucida"/>
    <property type="match status" value="1"/>
</dbReference>
<keyword evidence="1" id="KW-0245">EGF-like domain</keyword>
<dbReference type="InterPro" id="IPR057774">
    <property type="entry name" value="D8C_UMOD/GP2/OIT3-like"/>
</dbReference>
<proteinExistence type="predicted"/>
<evidence type="ECO:0000256" key="2">
    <source>
        <dbReference type="ARBA" id="ARBA00022729"/>
    </source>
</evidence>
<keyword evidence="2" id="KW-0732">Signal</keyword>
<dbReference type="AlphaFoldDB" id="A0A673MM39"/>
<feature type="domain" description="ZP" evidence="5">
    <location>
        <begin position="613"/>
        <end position="867"/>
    </location>
</feature>
<dbReference type="SMART" id="SM00241">
    <property type="entry name" value="ZP"/>
    <property type="match status" value="1"/>
</dbReference>
<evidence type="ECO:0000256" key="3">
    <source>
        <dbReference type="ARBA" id="ARBA00023157"/>
    </source>
</evidence>
<name>A0A673MM39_9TELE</name>
<dbReference type="InterPro" id="IPR001507">
    <property type="entry name" value="ZP_dom"/>
</dbReference>
<dbReference type="Gene3D" id="2.60.40.3210">
    <property type="entry name" value="Zona pellucida, ZP-N domain"/>
    <property type="match status" value="1"/>
</dbReference>
<keyword evidence="3" id="KW-1015">Disulfide bond</keyword>
<dbReference type="PRINTS" id="PR00023">
    <property type="entry name" value="ZPELLUCIDA"/>
</dbReference>
<protein>
    <submittedName>
        <fullName evidence="6">Si:ch73-181m17.1</fullName>
    </submittedName>
</protein>
<organism evidence="6 7">
    <name type="scientific">Sinocyclocheilus rhinocerous</name>
    <dbReference type="NCBI Taxonomy" id="307959"/>
    <lineage>
        <taxon>Eukaryota</taxon>
        <taxon>Metazoa</taxon>
        <taxon>Chordata</taxon>
        <taxon>Craniata</taxon>
        <taxon>Vertebrata</taxon>
        <taxon>Euteleostomi</taxon>
        <taxon>Actinopterygii</taxon>
        <taxon>Neopterygii</taxon>
        <taxon>Teleostei</taxon>
        <taxon>Ostariophysi</taxon>
        <taxon>Cypriniformes</taxon>
        <taxon>Cyprinidae</taxon>
        <taxon>Cyprininae</taxon>
        <taxon>Sinocyclocheilus</taxon>
    </lineage>
</organism>
<dbReference type="Pfam" id="PF23283">
    <property type="entry name" value="D8C_UMOD"/>
    <property type="match status" value="4"/>
</dbReference>
<evidence type="ECO:0000256" key="4">
    <source>
        <dbReference type="ARBA" id="ARBA00023180"/>
    </source>
</evidence>
<keyword evidence="4" id="KW-0325">Glycoprotein</keyword>
<dbReference type="Ensembl" id="ENSSRHT00000096177.1">
    <property type="protein sequence ID" value="ENSSRHP00000093647.1"/>
    <property type="gene ID" value="ENSSRHG00000046161.1"/>
</dbReference>